<evidence type="ECO:0000313" key="5">
    <source>
        <dbReference type="Proteomes" id="UP000494163"/>
    </source>
</evidence>
<feature type="region of interest" description="Disordered" evidence="2">
    <location>
        <begin position="213"/>
        <end position="275"/>
    </location>
</feature>
<keyword evidence="5" id="KW-1185">Reference proteome</keyword>
<gene>
    <name evidence="4" type="ORF">Dbus_chr2Lg2289</name>
</gene>
<proteinExistence type="predicted"/>
<dbReference type="STRING" id="30019.A0A0M4E368"/>
<feature type="compositionally biased region" description="Acidic residues" evidence="2">
    <location>
        <begin position="220"/>
        <end position="231"/>
    </location>
</feature>
<dbReference type="OMA" id="ADNEQIE"/>
<protein>
    <submittedName>
        <fullName evidence="4">sNPF</fullName>
    </submittedName>
</protein>
<dbReference type="Proteomes" id="UP000494163">
    <property type="component" value="Chromosome 2L"/>
</dbReference>
<evidence type="ECO:0000256" key="2">
    <source>
        <dbReference type="SAM" id="MobiDB-lite"/>
    </source>
</evidence>
<feature type="signal peptide" evidence="3">
    <location>
        <begin position="1"/>
        <end position="29"/>
    </location>
</feature>
<evidence type="ECO:0000313" key="4">
    <source>
        <dbReference type="EMBL" id="ALC40204.1"/>
    </source>
</evidence>
<accession>A0A0M4E368</accession>
<sequence length="275" mass="31910">MRLFKSHQSYGCVLALFSLNLLLLQETSAELTTVQGAPISSLYDNLLQREYAGPIVFPNHQVERKAQRSPSLRLRFGRSDPDMLNNMMEKRWFGDVHQKPIRSPSLRLRFGRRDPNLPQMRRTPYDDLLERELTLNSQQNQPQADAANAVGLSDDYDTVFDRVVRKPQRLRWGRSVDPRMINNYDDERNQLEREIMDSTRLLIALQQKYDHLTGEHSDESNAEDQYEENMDEQFQREVRKPMRLRWGRSTGKAPAEQKLPLAAAESASVAPNAQN</sequence>
<feature type="compositionally biased region" description="Low complexity" evidence="2">
    <location>
        <begin position="259"/>
        <end position="275"/>
    </location>
</feature>
<dbReference type="OrthoDB" id="6364308at2759"/>
<dbReference type="AlphaFoldDB" id="A0A0M4E368"/>
<evidence type="ECO:0000256" key="3">
    <source>
        <dbReference type="SAM" id="SignalP"/>
    </source>
</evidence>
<keyword evidence="3" id="KW-0732">Signal</keyword>
<keyword evidence="1" id="KW-0175">Coiled coil</keyword>
<name>A0A0M4E368_DROBS</name>
<feature type="coiled-coil region" evidence="1">
    <location>
        <begin position="181"/>
        <end position="208"/>
    </location>
</feature>
<organism evidence="4 5">
    <name type="scientific">Drosophila busckii</name>
    <name type="common">Fruit fly</name>
    <dbReference type="NCBI Taxonomy" id="30019"/>
    <lineage>
        <taxon>Eukaryota</taxon>
        <taxon>Metazoa</taxon>
        <taxon>Ecdysozoa</taxon>
        <taxon>Arthropoda</taxon>
        <taxon>Hexapoda</taxon>
        <taxon>Insecta</taxon>
        <taxon>Pterygota</taxon>
        <taxon>Neoptera</taxon>
        <taxon>Endopterygota</taxon>
        <taxon>Diptera</taxon>
        <taxon>Brachycera</taxon>
        <taxon>Muscomorpha</taxon>
        <taxon>Ephydroidea</taxon>
        <taxon>Drosophilidae</taxon>
        <taxon>Drosophila</taxon>
    </lineage>
</organism>
<reference evidence="4 5" key="1">
    <citation type="submission" date="2015-08" db="EMBL/GenBank/DDBJ databases">
        <title>Ancestral chromatin configuration constrains chromatin evolution on differentiating sex chromosomes in Drosophila.</title>
        <authorList>
            <person name="Zhou Q."/>
            <person name="Bachtrog D."/>
        </authorList>
    </citation>
    <scope>NUCLEOTIDE SEQUENCE [LARGE SCALE GENOMIC DNA]</scope>
    <source>
        <tissue evidence="4">Whole larvae</tissue>
    </source>
</reference>
<feature type="chain" id="PRO_5005792896" evidence="3">
    <location>
        <begin position="30"/>
        <end position="275"/>
    </location>
</feature>
<dbReference type="EMBL" id="CP012523">
    <property type="protein sequence ID" value="ALC40204.1"/>
    <property type="molecule type" value="Genomic_DNA"/>
</dbReference>
<evidence type="ECO:0000256" key="1">
    <source>
        <dbReference type="SAM" id="Coils"/>
    </source>
</evidence>